<dbReference type="RefSeq" id="WP_007067601.1">
    <property type="nucleotide sequence ID" value="NZ_BBWO01000012.1"/>
</dbReference>
<evidence type="ECO:0008006" key="3">
    <source>
        <dbReference type="Google" id="ProtNLM"/>
    </source>
</evidence>
<protein>
    <recommendedName>
        <fullName evidence="3">DUF4345 domain-containing protein</fullName>
    </recommendedName>
</protein>
<proteinExistence type="predicted"/>
<keyword evidence="1" id="KW-1133">Transmembrane helix</keyword>
<dbReference type="OrthoDB" id="9808658at2"/>
<keyword evidence="1" id="KW-0472">Membrane</keyword>
<dbReference type="AlphaFoldDB" id="A0A0P0Z8Z5"/>
<feature type="transmembrane region" description="Helical" evidence="1">
    <location>
        <begin position="108"/>
        <end position="129"/>
    </location>
</feature>
<evidence type="ECO:0000313" key="2">
    <source>
        <dbReference type="EMBL" id="BAT30928.1"/>
    </source>
</evidence>
<name>A0A0P0Z8Z5_9HYPH</name>
<keyword evidence="1" id="KW-0812">Transmembrane</keyword>
<reference evidence="2" key="1">
    <citation type="journal article" date="2015" name="Proc. Natl. Acad. Sci. U.S.A.">
        <title>Bacterial clade with the ribosomal RNA operon on a small plasmid rather than the chromosome.</title>
        <authorList>
            <person name="Anda M."/>
            <person name="Ohtsubo Y."/>
            <person name="Okubo T."/>
            <person name="Sugawara M."/>
            <person name="Nagata Y."/>
            <person name="Tsuda M."/>
            <person name="Minamisawa K."/>
            <person name="Mitsui H."/>
        </authorList>
    </citation>
    <scope>NUCLEOTIDE SEQUENCE</scope>
    <source>
        <strain evidence="2">DSM 15513</strain>
    </source>
</reference>
<sequence>MQFAVPTEFRDLLPFVSACVTILLGLIALFAPRLTLRALRLQPRETRPEAAGEPRSVIAGFWLGVGIVTLFFFDQMFIQLCLGAGWLMSAFGRFVSILSDDGVTLVNWLVLLFMLALAFAALAPALGFVT</sequence>
<organism evidence="2">
    <name type="scientific">Fulvimarina pelagi</name>
    <dbReference type="NCBI Taxonomy" id="217511"/>
    <lineage>
        <taxon>Bacteria</taxon>
        <taxon>Pseudomonadati</taxon>
        <taxon>Pseudomonadota</taxon>
        <taxon>Alphaproteobacteria</taxon>
        <taxon>Hyphomicrobiales</taxon>
        <taxon>Aurantimonadaceae</taxon>
        <taxon>Fulvimarina</taxon>
    </lineage>
</organism>
<dbReference type="EMBL" id="LC066395">
    <property type="protein sequence ID" value="BAT30928.1"/>
    <property type="molecule type" value="Genomic_DNA"/>
</dbReference>
<evidence type="ECO:0000256" key="1">
    <source>
        <dbReference type="SAM" id="Phobius"/>
    </source>
</evidence>
<accession>A0A0P0Z8Z5</accession>
<feature type="transmembrane region" description="Helical" evidence="1">
    <location>
        <begin position="12"/>
        <end position="36"/>
    </location>
</feature>
<feature type="transmembrane region" description="Helical" evidence="1">
    <location>
        <begin position="57"/>
        <end position="88"/>
    </location>
</feature>